<dbReference type="EMBL" id="PVWK01000003">
    <property type="protein sequence ID" value="PSB35755.1"/>
    <property type="molecule type" value="Genomic_DNA"/>
</dbReference>
<evidence type="ECO:0000313" key="3">
    <source>
        <dbReference type="Proteomes" id="UP000239576"/>
    </source>
</evidence>
<gene>
    <name evidence="2" type="ORF">C7B82_00225</name>
</gene>
<dbReference type="AlphaFoldDB" id="A0A2T1ESP8"/>
<organism evidence="2 3">
    <name type="scientific">Stenomitos frigidus ULC18</name>
    <dbReference type="NCBI Taxonomy" id="2107698"/>
    <lineage>
        <taxon>Bacteria</taxon>
        <taxon>Bacillati</taxon>
        <taxon>Cyanobacteriota</taxon>
        <taxon>Cyanophyceae</taxon>
        <taxon>Leptolyngbyales</taxon>
        <taxon>Leptolyngbyaceae</taxon>
        <taxon>Stenomitos</taxon>
    </lineage>
</organism>
<evidence type="ECO:0000259" key="1">
    <source>
        <dbReference type="Pfam" id="PF22727"/>
    </source>
</evidence>
<accession>A0A2T1ESP8</accession>
<dbReference type="Proteomes" id="UP000239576">
    <property type="component" value="Unassembled WGS sequence"/>
</dbReference>
<comment type="caution">
    <text evidence="2">The sequence shown here is derived from an EMBL/GenBank/DDBJ whole genome shotgun (WGS) entry which is preliminary data.</text>
</comment>
<dbReference type="InterPro" id="IPR054501">
    <property type="entry name" value="NCH2"/>
</dbReference>
<evidence type="ECO:0000313" key="2">
    <source>
        <dbReference type="EMBL" id="PSB35755.1"/>
    </source>
</evidence>
<feature type="domain" description="NACHT conflict system C-terminal helical" evidence="1">
    <location>
        <begin position="238"/>
        <end position="322"/>
    </location>
</feature>
<reference evidence="3" key="1">
    <citation type="submission" date="2018-02" db="EMBL/GenBank/DDBJ databases">
        <authorList>
            <person name="Moore K."/>
            <person name="Momper L."/>
        </authorList>
    </citation>
    <scope>NUCLEOTIDE SEQUENCE [LARGE SCALE GENOMIC DNA]</scope>
    <source>
        <strain evidence="3">ULC18</strain>
    </source>
</reference>
<proteinExistence type="predicted"/>
<reference evidence="2 3" key="2">
    <citation type="submission" date="2018-03" db="EMBL/GenBank/DDBJ databases">
        <title>The ancient ancestry and fast evolution of plastids.</title>
        <authorList>
            <person name="Moore K.R."/>
            <person name="Magnabosco C."/>
            <person name="Momper L."/>
            <person name="Gold D.A."/>
            <person name="Bosak T."/>
            <person name="Fournier G.P."/>
        </authorList>
    </citation>
    <scope>NUCLEOTIDE SEQUENCE [LARGE SCALE GENOMIC DNA]</scope>
    <source>
        <strain evidence="2 3">ULC18</strain>
    </source>
</reference>
<keyword evidence="3" id="KW-1185">Reference proteome</keyword>
<name>A0A2T1ESP8_9CYAN</name>
<dbReference type="Pfam" id="PF22727">
    <property type="entry name" value="NCH2"/>
    <property type="match status" value="1"/>
</dbReference>
<protein>
    <recommendedName>
        <fullName evidence="1">NACHT conflict system C-terminal helical domain-containing protein</fullName>
    </recommendedName>
</protein>
<sequence>MLPDEKSIDGAAVLRSIEVQHGILVERAEGIYSFSHLTLQEYLTAQYIDDHRQIDSLVAEHLTEQRWREIFILVAGLMRGGADNLLLQMETTAQQFINTDNLKNLLHWSEQATEGSEGDFKPAAKRSAAIFISPACAHNILALTSALCPNLYYGLDSISLDLCIFDEALTPNPNLDFFCNIIPELDLAISYNPDLLRDEVFIFNQVFALFRRSVRNLAQAIVQLEIFNLVYSDTLSGKLNALEAKHSGITQSYEARYDLIKSVRRTWYLALSFDPDWLDWSEAEVESLNNYLYANELIVRCKEAAVRVSPKVWAGIEERMLTVREGKG</sequence>